<evidence type="ECO:0000256" key="3">
    <source>
        <dbReference type="ARBA" id="ARBA00022679"/>
    </source>
</evidence>
<comment type="similarity">
    <text evidence="1">Belongs to the methyltransferase superfamily.</text>
</comment>
<proteinExistence type="inferred from homology"/>
<gene>
    <name evidence="5" type="ORF">PLOB_00016454</name>
</gene>
<keyword evidence="3" id="KW-0808">Transferase</keyword>
<reference evidence="5 6" key="1">
    <citation type="submission" date="2022-05" db="EMBL/GenBank/DDBJ databases">
        <authorList>
            <consortium name="Genoscope - CEA"/>
            <person name="William W."/>
        </authorList>
    </citation>
    <scope>NUCLEOTIDE SEQUENCE [LARGE SCALE GENOMIC DNA]</scope>
</reference>
<evidence type="ECO:0000256" key="1">
    <source>
        <dbReference type="ARBA" id="ARBA00008361"/>
    </source>
</evidence>
<sequence length="720" mass="81104">MCNVRSKLLTYGMSFIFRSHPIKTSLAEEYVDLLNENVGSPCYGGYKELSRVLHKYCKTSDRILGTGCTCAPDQGRDSSLIEDLYDAGFVAVTGVDNTESDVYSSRERNKHRRPEIGHAVGHISNLKDTFDGESFNVVIDRGQLDNLYKDLPSDQRTKSCCTDYFSEIQRFLKVGGRYLCFTFATGDVLDSLLSYFSSGWFFRLHLLQIDTLDQRSVPPPLFCFVLTKTKFTGSSGHSLKIIEICLEGLDNIQRVDDFSEVKKTIQEIQQYLVMKRSLEKCHPGQHLNVDLYLTPGSCSKQRSIPRYSLTVVDITKASGKNGKFAIFIVPQGRETEWLFSSKEGQTDLATDAGFARVVIVTLGRGHTFTNMDTIKKELSAKVMELAPKNLNRNTQVPFLSIGEDLGSRVVLHEGYSELSGDYVVEDVDGDGGQKFRRLIFLSNKNVVQSEARLISDKTTSKKKRGKQIKQPVSSVVSAQVDHGYLACQHHRVVITGLAWIQEFFNSDETKTGLIVGLGGGGLAMFLYQFFTKLSLEVVELDPCVAEIAKRWFEFKEDERMKVVIEDGLKYIQSKEIYPSYDVIIFDVDSKDNSVGMSCPPQAFVDKAFLTRVHSLLTPTGVFLLNLVCRNTSLRGEVLSDLHSVFPELYSIHIEGEVNEIVIALPQPRYQPDKSNHGSWETLKIVFRNLVDELQKLAKKQDHPWDPSLDLCELVENIKIV</sequence>
<dbReference type="PANTHER" id="PTHR12176">
    <property type="entry name" value="SAM-DEPENDENT METHYLTRANSFERASE SUPERFAMILY PROTEIN"/>
    <property type="match status" value="1"/>
</dbReference>
<dbReference type="PANTHER" id="PTHR12176:SF78">
    <property type="entry name" value="EEF1A LYSINE AND N-TERMINAL METHYLTRANSFERASE"/>
    <property type="match status" value="1"/>
</dbReference>
<keyword evidence="4" id="KW-0511">Multifunctional enzyme</keyword>
<dbReference type="EMBL" id="CALNXK010000002">
    <property type="protein sequence ID" value="CAH3033327.1"/>
    <property type="molecule type" value="Genomic_DNA"/>
</dbReference>
<evidence type="ECO:0000313" key="5">
    <source>
        <dbReference type="EMBL" id="CAH3033327.1"/>
    </source>
</evidence>
<evidence type="ECO:0000313" key="6">
    <source>
        <dbReference type="Proteomes" id="UP001159405"/>
    </source>
</evidence>
<dbReference type="InterPro" id="IPR029063">
    <property type="entry name" value="SAM-dependent_MTases_sf"/>
</dbReference>
<name>A0ABN8MQM0_9CNID</name>
<evidence type="ECO:0000256" key="4">
    <source>
        <dbReference type="ARBA" id="ARBA00023268"/>
    </source>
</evidence>
<evidence type="ECO:0008006" key="7">
    <source>
        <dbReference type="Google" id="ProtNLM"/>
    </source>
</evidence>
<protein>
    <recommendedName>
        <fullName evidence="7">Methyltransferase-like protein 13</fullName>
    </recommendedName>
</protein>
<dbReference type="Gene3D" id="3.40.50.150">
    <property type="entry name" value="Vaccinia Virus protein VP39"/>
    <property type="match status" value="2"/>
</dbReference>
<evidence type="ECO:0000256" key="2">
    <source>
        <dbReference type="ARBA" id="ARBA00022603"/>
    </source>
</evidence>
<dbReference type="InterPro" id="IPR051419">
    <property type="entry name" value="Lys/N-term_MeTrsfase_sf"/>
</dbReference>
<dbReference type="Proteomes" id="UP001159405">
    <property type="component" value="Unassembled WGS sequence"/>
</dbReference>
<organism evidence="5 6">
    <name type="scientific">Porites lobata</name>
    <dbReference type="NCBI Taxonomy" id="104759"/>
    <lineage>
        <taxon>Eukaryota</taxon>
        <taxon>Metazoa</taxon>
        <taxon>Cnidaria</taxon>
        <taxon>Anthozoa</taxon>
        <taxon>Hexacorallia</taxon>
        <taxon>Scleractinia</taxon>
        <taxon>Fungiina</taxon>
        <taxon>Poritidae</taxon>
        <taxon>Porites</taxon>
    </lineage>
</organism>
<dbReference type="CDD" id="cd02440">
    <property type="entry name" value="AdoMet_MTases"/>
    <property type="match status" value="1"/>
</dbReference>
<dbReference type="Pfam" id="PF01564">
    <property type="entry name" value="Spermine_synth"/>
    <property type="match status" value="1"/>
</dbReference>
<accession>A0ABN8MQM0</accession>
<comment type="caution">
    <text evidence="5">The sequence shown here is derived from an EMBL/GenBank/DDBJ whole genome shotgun (WGS) entry which is preliminary data.</text>
</comment>
<dbReference type="SUPFAM" id="SSF53335">
    <property type="entry name" value="S-adenosyl-L-methionine-dependent methyltransferases"/>
    <property type="match status" value="2"/>
</dbReference>
<keyword evidence="6" id="KW-1185">Reference proteome</keyword>
<keyword evidence="2" id="KW-0489">Methyltransferase</keyword>
<dbReference type="NCBIfam" id="NF037959">
    <property type="entry name" value="MFS_SpdSyn"/>
    <property type="match status" value="1"/>
</dbReference>